<reference evidence="11 12" key="1">
    <citation type="journal article" date="2023" name="G3 (Bethesda)">
        <title>A haplotype-resolved chromosome-scale genome for Quercus rubra L. provides insights into the genetics of adaptive traits for red oak species.</title>
        <authorList>
            <person name="Kapoor B."/>
            <person name="Jenkins J."/>
            <person name="Schmutz J."/>
            <person name="Zhebentyayeva T."/>
            <person name="Kuelheim C."/>
            <person name="Coggeshall M."/>
            <person name="Heim C."/>
            <person name="Lasky J.R."/>
            <person name="Leites L."/>
            <person name="Islam-Faridi N."/>
            <person name="Romero-Severson J."/>
            <person name="DeLeo V.L."/>
            <person name="Lucas S.M."/>
            <person name="Lazic D."/>
            <person name="Gailing O."/>
            <person name="Carlson J."/>
            <person name="Staton M."/>
        </authorList>
    </citation>
    <scope>NUCLEOTIDE SEQUENCE [LARGE SCALE GENOMIC DNA]</scope>
    <source>
        <tissue evidence="11">Dormant leaf buds and twig bark tissues</tissue>
    </source>
</reference>
<dbReference type="InterPro" id="IPR036259">
    <property type="entry name" value="MFS_trans_sf"/>
</dbReference>
<comment type="caution">
    <text evidence="11">The sequence shown here is derived from an EMBL/GenBank/DDBJ whole genome shotgun (WGS) entry which is preliminary data.</text>
</comment>
<keyword evidence="12" id="KW-1185">Reference proteome</keyword>
<feature type="transmembrane region" description="Helical" evidence="9">
    <location>
        <begin position="168"/>
        <end position="186"/>
    </location>
</feature>
<keyword evidence="3 8" id="KW-0813">Transport</keyword>
<evidence type="ECO:0000256" key="7">
    <source>
        <dbReference type="ARBA" id="ARBA00023136"/>
    </source>
</evidence>
<feature type="transmembrane region" description="Helical" evidence="9">
    <location>
        <begin position="75"/>
        <end position="97"/>
    </location>
</feature>
<evidence type="ECO:0000256" key="4">
    <source>
        <dbReference type="ARBA" id="ARBA00022597"/>
    </source>
</evidence>
<dbReference type="AlphaFoldDB" id="A0AAN7J2S6"/>
<dbReference type="InterPro" id="IPR050549">
    <property type="entry name" value="MFS_Trehalose_Transporter"/>
</dbReference>
<evidence type="ECO:0000256" key="2">
    <source>
        <dbReference type="ARBA" id="ARBA00010992"/>
    </source>
</evidence>
<evidence type="ECO:0000256" key="3">
    <source>
        <dbReference type="ARBA" id="ARBA00022448"/>
    </source>
</evidence>
<sequence>MERDGMEEGLLQSSTNFEALPNTDGGDITPTGASATATPVVVLSTLVALCGSFCTGCAIGYSSPADSGILEDLDISVAAYSVFGSSLTIGGVIGGLVSGRIADLFGRKGAMWFSEIFSLVGWLAIAFGKNIWWLDLGRLSLGIGIGIFCYVVPVYIAEVTPKNLRGPFASANELLLACGVSLMYFVGNIITWRTLALIGTTPCLVQLMGLFFVPESPRWLAKIGKEIELQASLQCLRGKNSDISQEVADIKHYTETFEQHSKTRILDLFQHRYSRSLIVGLGLMLLQQFGGPNALGYYAGSIFVDAGFSKSIGTSSLALVKIPAGIVSVILTDKSGRRPLLIVSAGGMFLSRLLLGLAFCFQDLNQLKELTPILALIGMLGESVFFTLGMSGLPWVIMAEIFPINVKGTAGSLVTATKWGSSWIVTYTFNFMMEWSKPGTFFVYAVICSLTVLFIAKLVPETKGRALEEIQASITHLQ</sequence>
<dbReference type="InterPro" id="IPR005828">
    <property type="entry name" value="MFS_sugar_transport-like"/>
</dbReference>
<feature type="transmembrane region" description="Helical" evidence="9">
    <location>
        <begin position="339"/>
        <end position="361"/>
    </location>
</feature>
<evidence type="ECO:0000256" key="6">
    <source>
        <dbReference type="ARBA" id="ARBA00022989"/>
    </source>
</evidence>
<evidence type="ECO:0000259" key="10">
    <source>
        <dbReference type="PROSITE" id="PS50850"/>
    </source>
</evidence>
<proteinExistence type="inferred from homology"/>
<dbReference type="FunFam" id="1.20.1250.20:FF:000043">
    <property type="entry name" value="sugar transporter ERD6-like 6"/>
    <property type="match status" value="1"/>
</dbReference>
<protein>
    <recommendedName>
        <fullName evidence="10">Major facilitator superfamily (MFS) profile domain-containing protein</fullName>
    </recommendedName>
</protein>
<evidence type="ECO:0000313" key="12">
    <source>
        <dbReference type="Proteomes" id="UP001324115"/>
    </source>
</evidence>
<dbReference type="InterPro" id="IPR044775">
    <property type="entry name" value="MFS_ERD6/Tret1-like"/>
</dbReference>
<dbReference type="InterPro" id="IPR003663">
    <property type="entry name" value="Sugar/inositol_transpt"/>
</dbReference>
<name>A0AAN7J2S6_QUERU</name>
<dbReference type="NCBIfam" id="TIGR00879">
    <property type="entry name" value="SP"/>
    <property type="match status" value="1"/>
</dbReference>
<comment type="similarity">
    <text evidence="2 8">Belongs to the major facilitator superfamily. Sugar transporter (TC 2.A.1.1) family.</text>
</comment>
<evidence type="ECO:0000313" key="11">
    <source>
        <dbReference type="EMBL" id="KAK4596067.1"/>
    </source>
</evidence>
<feature type="transmembrane region" description="Helical" evidence="9">
    <location>
        <begin position="192"/>
        <end position="213"/>
    </location>
</feature>
<dbReference type="SUPFAM" id="SSF103473">
    <property type="entry name" value="MFS general substrate transporter"/>
    <property type="match status" value="1"/>
</dbReference>
<dbReference type="GO" id="GO:0051119">
    <property type="term" value="F:sugar transmembrane transporter activity"/>
    <property type="evidence" value="ECO:0007669"/>
    <property type="project" value="InterPro"/>
</dbReference>
<dbReference type="GO" id="GO:0016020">
    <property type="term" value="C:membrane"/>
    <property type="evidence" value="ECO:0007669"/>
    <property type="project" value="UniProtKB-SubCell"/>
</dbReference>
<dbReference type="PROSITE" id="PS50850">
    <property type="entry name" value="MFS"/>
    <property type="match status" value="1"/>
</dbReference>
<feature type="transmembrane region" description="Helical" evidence="9">
    <location>
        <begin position="277"/>
        <end position="300"/>
    </location>
</feature>
<dbReference type="EMBL" id="JAXUIC010000003">
    <property type="protein sequence ID" value="KAK4596067.1"/>
    <property type="molecule type" value="Genomic_DNA"/>
</dbReference>
<feature type="transmembrane region" description="Helical" evidence="9">
    <location>
        <begin position="139"/>
        <end position="156"/>
    </location>
</feature>
<evidence type="ECO:0000256" key="9">
    <source>
        <dbReference type="SAM" id="Phobius"/>
    </source>
</evidence>
<dbReference type="InterPro" id="IPR005829">
    <property type="entry name" value="Sugar_transporter_CS"/>
</dbReference>
<feature type="transmembrane region" description="Helical" evidence="9">
    <location>
        <begin position="441"/>
        <end position="459"/>
    </location>
</feature>
<accession>A0AAN7J2S6</accession>
<dbReference type="Gene3D" id="1.20.1250.20">
    <property type="entry name" value="MFS general substrate transporter like domains"/>
    <property type="match status" value="1"/>
</dbReference>
<dbReference type="PRINTS" id="PR00171">
    <property type="entry name" value="SUGRTRNSPORT"/>
</dbReference>
<evidence type="ECO:0000256" key="1">
    <source>
        <dbReference type="ARBA" id="ARBA00004141"/>
    </source>
</evidence>
<feature type="transmembrane region" description="Helical" evidence="9">
    <location>
        <begin position="109"/>
        <end position="127"/>
    </location>
</feature>
<keyword evidence="7 9" id="KW-0472">Membrane</keyword>
<keyword evidence="4" id="KW-0762">Sugar transport</keyword>
<evidence type="ECO:0000256" key="8">
    <source>
        <dbReference type="RuleBase" id="RU003346"/>
    </source>
</evidence>
<evidence type="ECO:0000256" key="5">
    <source>
        <dbReference type="ARBA" id="ARBA00022692"/>
    </source>
</evidence>
<dbReference type="PANTHER" id="PTHR48021">
    <property type="match status" value="1"/>
</dbReference>
<comment type="subcellular location">
    <subcellularLocation>
        <location evidence="1">Membrane</location>
        <topology evidence="1">Multi-pass membrane protein</topology>
    </subcellularLocation>
</comment>
<feature type="transmembrane region" description="Helical" evidence="9">
    <location>
        <begin position="40"/>
        <end position="63"/>
    </location>
</feature>
<keyword evidence="5 9" id="KW-0812">Transmembrane</keyword>
<dbReference type="Pfam" id="PF00083">
    <property type="entry name" value="Sugar_tr"/>
    <property type="match status" value="1"/>
</dbReference>
<gene>
    <name evidence="11" type="ORF">RGQ29_014232</name>
</gene>
<keyword evidence="6 9" id="KW-1133">Transmembrane helix</keyword>
<organism evidence="11 12">
    <name type="scientific">Quercus rubra</name>
    <name type="common">Northern red oak</name>
    <name type="synonym">Quercus borealis</name>
    <dbReference type="NCBI Taxonomy" id="3512"/>
    <lineage>
        <taxon>Eukaryota</taxon>
        <taxon>Viridiplantae</taxon>
        <taxon>Streptophyta</taxon>
        <taxon>Embryophyta</taxon>
        <taxon>Tracheophyta</taxon>
        <taxon>Spermatophyta</taxon>
        <taxon>Magnoliopsida</taxon>
        <taxon>eudicotyledons</taxon>
        <taxon>Gunneridae</taxon>
        <taxon>Pentapetalae</taxon>
        <taxon>rosids</taxon>
        <taxon>fabids</taxon>
        <taxon>Fagales</taxon>
        <taxon>Fagaceae</taxon>
        <taxon>Quercus</taxon>
    </lineage>
</organism>
<feature type="transmembrane region" description="Helical" evidence="9">
    <location>
        <begin position="373"/>
        <end position="397"/>
    </location>
</feature>
<feature type="domain" description="Major facilitator superfamily (MFS) profile" evidence="10">
    <location>
        <begin position="44"/>
        <end position="463"/>
    </location>
</feature>
<dbReference type="Proteomes" id="UP001324115">
    <property type="component" value="Unassembled WGS sequence"/>
</dbReference>
<dbReference type="CDD" id="cd17358">
    <property type="entry name" value="MFS_GLUT6_8_Class3_like"/>
    <property type="match status" value="1"/>
</dbReference>
<dbReference type="PANTHER" id="PTHR48021:SF93">
    <property type="entry name" value="SUGAR TRANSPORTER ERD6-LIKE 1-RELATED"/>
    <property type="match status" value="1"/>
</dbReference>
<dbReference type="InterPro" id="IPR020846">
    <property type="entry name" value="MFS_dom"/>
</dbReference>
<dbReference type="PROSITE" id="PS00216">
    <property type="entry name" value="SUGAR_TRANSPORT_1"/>
    <property type="match status" value="1"/>
</dbReference>